<dbReference type="AlphaFoldDB" id="A0A9D4VB06"/>
<keyword evidence="1" id="KW-0175">Coiled coil</keyword>
<dbReference type="Proteomes" id="UP000886520">
    <property type="component" value="Chromosome 2"/>
</dbReference>
<organism evidence="3 4">
    <name type="scientific">Adiantum capillus-veneris</name>
    <name type="common">Maidenhair fern</name>
    <dbReference type="NCBI Taxonomy" id="13818"/>
    <lineage>
        <taxon>Eukaryota</taxon>
        <taxon>Viridiplantae</taxon>
        <taxon>Streptophyta</taxon>
        <taxon>Embryophyta</taxon>
        <taxon>Tracheophyta</taxon>
        <taxon>Polypodiopsida</taxon>
        <taxon>Polypodiidae</taxon>
        <taxon>Polypodiales</taxon>
        <taxon>Pteridineae</taxon>
        <taxon>Pteridaceae</taxon>
        <taxon>Vittarioideae</taxon>
        <taxon>Adiantum</taxon>
    </lineage>
</organism>
<protein>
    <submittedName>
        <fullName evidence="3">Uncharacterized protein</fullName>
    </submittedName>
</protein>
<evidence type="ECO:0000313" key="4">
    <source>
        <dbReference type="Proteomes" id="UP000886520"/>
    </source>
</evidence>
<feature type="region of interest" description="Disordered" evidence="2">
    <location>
        <begin position="1"/>
        <end position="21"/>
    </location>
</feature>
<name>A0A9D4VB06_ADICA</name>
<reference evidence="3" key="1">
    <citation type="submission" date="2021-01" db="EMBL/GenBank/DDBJ databases">
        <title>Adiantum capillus-veneris genome.</title>
        <authorList>
            <person name="Fang Y."/>
            <person name="Liao Q."/>
        </authorList>
    </citation>
    <scope>NUCLEOTIDE SEQUENCE</scope>
    <source>
        <strain evidence="3">H3</strain>
        <tissue evidence="3">Leaf</tissue>
    </source>
</reference>
<evidence type="ECO:0000256" key="2">
    <source>
        <dbReference type="SAM" id="MobiDB-lite"/>
    </source>
</evidence>
<sequence length="121" mass="13697">MESTERAVEAEGTQTDHSEHDNLDDVLFQRLEDVLMQIWQQLHGANADDNDTLCACIVNCTQSVKDMLQDVQLNAVDVQVAEMQQQINALSREIVSFKSQLKRLNAIVVRLGNIASRNFRL</sequence>
<dbReference type="EMBL" id="JABFUD020000003">
    <property type="protein sequence ID" value="KAI5082416.1"/>
    <property type="molecule type" value="Genomic_DNA"/>
</dbReference>
<proteinExistence type="predicted"/>
<accession>A0A9D4VB06</accession>
<comment type="caution">
    <text evidence="3">The sequence shown here is derived from an EMBL/GenBank/DDBJ whole genome shotgun (WGS) entry which is preliminary data.</text>
</comment>
<evidence type="ECO:0000256" key="1">
    <source>
        <dbReference type="SAM" id="Coils"/>
    </source>
</evidence>
<keyword evidence="4" id="KW-1185">Reference proteome</keyword>
<feature type="coiled-coil region" evidence="1">
    <location>
        <begin position="73"/>
        <end position="107"/>
    </location>
</feature>
<gene>
    <name evidence="3" type="ORF">GOP47_0002159</name>
</gene>
<evidence type="ECO:0000313" key="3">
    <source>
        <dbReference type="EMBL" id="KAI5082416.1"/>
    </source>
</evidence>